<evidence type="ECO:0000313" key="4">
    <source>
        <dbReference type="EMBL" id="TXS93118.1"/>
    </source>
</evidence>
<dbReference type="SUPFAM" id="SSF53383">
    <property type="entry name" value="PLP-dependent transferases"/>
    <property type="match status" value="1"/>
</dbReference>
<dbReference type="Gene3D" id="3.40.640.10">
    <property type="entry name" value="Type I PLP-dependent aspartate aminotransferase-like (Major domain)"/>
    <property type="match status" value="1"/>
</dbReference>
<protein>
    <submittedName>
        <fullName evidence="4">DegT/DnrJ/EryC1/StrS family aminotransferase</fullName>
    </submittedName>
</protein>
<keyword evidence="4" id="KW-0808">Transferase</keyword>
<dbReference type="OrthoDB" id="9804264at2"/>
<dbReference type="AlphaFoldDB" id="A0A5C8ZXD5"/>
<dbReference type="PANTHER" id="PTHR30244">
    <property type="entry name" value="TRANSAMINASE"/>
    <property type="match status" value="1"/>
</dbReference>
<dbReference type="GO" id="GO:0030170">
    <property type="term" value="F:pyridoxal phosphate binding"/>
    <property type="evidence" value="ECO:0007669"/>
    <property type="project" value="TreeGrafter"/>
</dbReference>
<dbReference type="InterPro" id="IPR015421">
    <property type="entry name" value="PyrdxlP-dep_Trfase_major"/>
</dbReference>
<dbReference type="InterPro" id="IPR000653">
    <property type="entry name" value="DegT/StrS_aminotransferase"/>
</dbReference>
<keyword evidence="4" id="KW-0032">Aminotransferase</keyword>
<dbReference type="EMBL" id="VRYZ01000002">
    <property type="protein sequence ID" value="TXS93118.1"/>
    <property type="molecule type" value="Genomic_DNA"/>
</dbReference>
<evidence type="ECO:0000256" key="2">
    <source>
        <dbReference type="ARBA" id="ARBA00037999"/>
    </source>
</evidence>
<dbReference type="Pfam" id="PF01041">
    <property type="entry name" value="DegT_DnrJ_EryC1"/>
    <property type="match status" value="1"/>
</dbReference>
<accession>A0A5C8ZXD5</accession>
<dbReference type="GO" id="GO:0008483">
    <property type="term" value="F:transaminase activity"/>
    <property type="evidence" value="ECO:0007669"/>
    <property type="project" value="UniProtKB-KW"/>
</dbReference>
<keyword evidence="5" id="KW-1185">Reference proteome</keyword>
<proteinExistence type="inferred from homology"/>
<dbReference type="InterPro" id="IPR015424">
    <property type="entry name" value="PyrdxlP-dep_Trfase"/>
</dbReference>
<dbReference type="InterPro" id="IPR015422">
    <property type="entry name" value="PyrdxlP-dep_Trfase_small"/>
</dbReference>
<sequence>MQSLVINKHKGHCSMPHEKLPPRVVRYGGATYGEDEIQQVNAVLADPNGMIPGARVGEFEARVAAFMGKRHGVMVNSGSSALMIAMRLLNLPPGSEVITPALTFSTDVATIYQAGYVPVFVDVGLDDYQILADRVEEAISDKTRAVLVPDLIGGIGDWDKLRAIADRHDLQLVHDSCDTLGGSLRGRKTATRADISVTSFSIFHIITALGNGGMVFFDSDDLLDRALMLRAWGRSSEKYMFGTRVAESDGRFLEKLDDLDYDSLFIFEDLAYGFIPNEAGAAFGLGQMNRIDELWQARNARFQAYYRFFASHADKFIVPRTLPETETTWICFPLQIRPETGWSRKALQVHLEDSGVFSRVIFSGNITRHPMLKGRDYRVHPAGLGNCDQIMEYGVMLPCHPTMSDEDQRYVEQVLEEFITANGNP</sequence>
<evidence type="ECO:0000256" key="3">
    <source>
        <dbReference type="RuleBase" id="RU004508"/>
    </source>
</evidence>
<comment type="caution">
    <text evidence="4">The sequence shown here is derived from an EMBL/GenBank/DDBJ whole genome shotgun (WGS) entry which is preliminary data.</text>
</comment>
<comment type="similarity">
    <text evidence="2 3">Belongs to the DegT/DnrJ/EryC1 family.</text>
</comment>
<dbReference type="PIRSF" id="PIRSF000390">
    <property type="entry name" value="PLP_StrS"/>
    <property type="match status" value="1"/>
</dbReference>
<gene>
    <name evidence="4" type="ORF">FVW59_04460</name>
</gene>
<name>A0A5C8ZXD5_9GAMM</name>
<evidence type="ECO:0000313" key="5">
    <source>
        <dbReference type="Proteomes" id="UP000321933"/>
    </source>
</evidence>
<keyword evidence="1 3" id="KW-0663">Pyridoxal phosphate</keyword>
<evidence type="ECO:0000256" key="1">
    <source>
        <dbReference type="ARBA" id="ARBA00022898"/>
    </source>
</evidence>
<dbReference type="Proteomes" id="UP000321933">
    <property type="component" value="Unassembled WGS sequence"/>
</dbReference>
<dbReference type="PANTHER" id="PTHR30244:SF34">
    <property type="entry name" value="DTDP-4-AMINO-4,6-DIDEOXYGALACTOSE TRANSAMINASE"/>
    <property type="match status" value="1"/>
</dbReference>
<dbReference type="GO" id="GO:0000271">
    <property type="term" value="P:polysaccharide biosynthetic process"/>
    <property type="evidence" value="ECO:0007669"/>
    <property type="project" value="TreeGrafter"/>
</dbReference>
<organism evidence="4 5">
    <name type="scientific">Parahaliea aestuarii</name>
    <dbReference type="NCBI Taxonomy" id="1852021"/>
    <lineage>
        <taxon>Bacteria</taxon>
        <taxon>Pseudomonadati</taxon>
        <taxon>Pseudomonadota</taxon>
        <taxon>Gammaproteobacteria</taxon>
        <taxon>Cellvibrionales</taxon>
        <taxon>Halieaceae</taxon>
        <taxon>Parahaliea</taxon>
    </lineage>
</organism>
<dbReference type="CDD" id="cd00616">
    <property type="entry name" value="AHBA_syn"/>
    <property type="match status" value="1"/>
</dbReference>
<reference evidence="4 5" key="1">
    <citation type="submission" date="2019-08" db="EMBL/GenBank/DDBJ databases">
        <title>Parahaliea maris sp. nov., isolated from the surface seawater.</title>
        <authorList>
            <person name="Liu Y."/>
        </authorList>
    </citation>
    <scope>NUCLEOTIDE SEQUENCE [LARGE SCALE GENOMIC DNA]</scope>
    <source>
        <strain evidence="4 5">S2-26</strain>
    </source>
</reference>
<dbReference type="Gene3D" id="3.90.1150.10">
    <property type="entry name" value="Aspartate Aminotransferase, domain 1"/>
    <property type="match status" value="1"/>
</dbReference>